<protein>
    <recommendedName>
        <fullName evidence="3">Cellulose biosynthesis protein BcsE</fullName>
    </recommendedName>
</protein>
<dbReference type="Proteomes" id="UP000286678">
    <property type="component" value="Unassembled WGS sequence"/>
</dbReference>
<sequence length="513" mass="58810">MLTLAELVNHHENILPPLNGGQVHAFSANTSEPLAKLISVLHQQTSVLYVCDINITERKRLFPASHDISQAEMKFRRNFKAGDFYAGLERLSANHQAIVFHFSAERSPLSDFLLNGKQLVTLENWAARHNKVVCFCFSGDVAATSLQQWLRQTESRFQSLSSFTATQQGYWFEVHYWFYQGKVRQDKFRIRVDSQQQWTLDSSGFLDEQQAKLRLERAPIFYLSSAVTGQEIAPAEWQQLHSETAITAALERNSDDALLLSYYRGQDVTELMRTIFTLRSHFGRYLRIYIRELDQAIRHTDEQLLLQAGATLILPINLRFNQVISLIESSVGWRFARSLPASFAALQEQFVPDELQGYQPLTKFVDHVRRLARLANAQNIDFSFILGRPARGLKVVDVVQRFQHRRGGDLISSVERQVPIFLFGCRAQDVKQTLEFLFGAPLANLFAKDERVHTLQSLEDKLDLLQTVNEQLDLTEMLGQADVVEEDTSDHTYRRVFPQSFSPLRTVTSPKES</sequence>
<gene>
    <name evidence="1" type="ORF">CWE21_00450</name>
</gene>
<keyword evidence="2" id="KW-1185">Reference proteome</keyword>
<dbReference type="EMBL" id="PIPT01000001">
    <property type="protein sequence ID" value="RUO50609.1"/>
    <property type="molecule type" value="Genomic_DNA"/>
</dbReference>
<name>A0A432XPG7_9GAMM</name>
<accession>A0A432XPG7</accession>
<evidence type="ECO:0000313" key="2">
    <source>
        <dbReference type="Proteomes" id="UP000286678"/>
    </source>
</evidence>
<dbReference type="AlphaFoldDB" id="A0A432XPG7"/>
<evidence type="ECO:0000313" key="1">
    <source>
        <dbReference type="EMBL" id="RUO50609.1"/>
    </source>
</evidence>
<reference evidence="2" key="1">
    <citation type="journal article" date="2018" name="Front. Microbiol.">
        <title>Genome-Based Analysis Reveals the Taxonomy and Diversity of the Family Idiomarinaceae.</title>
        <authorList>
            <person name="Liu Y."/>
            <person name="Lai Q."/>
            <person name="Shao Z."/>
        </authorList>
    </citation>
    <scope>NUCLEOTIDE SEQUENCE [LARGE SCALE GENOMIC DNA]</scope>
    <source>
        <strain evidence="2">SW15</strain>
    </source>
</reference>
<organism evidence="1 2">
    <name type="scientific">Pseudidiomarina aquimaris</name>
    <dbReference type="NCBI Taxonomy" id="641841"/>
    <lineage>
        <taxon>Bacteria</taxon>
        <taxon>Pseudomonadati</taxon>
        <taxon>Pseudomonadota</taxon>
        <taxon>Gammaproteobacteria</taxon>
        <taxon>Alteromonadales</taxon>
        <taxon>Idiomarinaceae</taxon>
        <taxon>Pseudidiomarina</taxon>
    </lineage>
</organism>
<dbReference type="Pfam" id="PF10995">
    <property type="entry name" value="CBP_BcsE"/>
    <property type="match status" value="1"/>
</dbReference>
<dbReference type="OrthoDB" id="5840260at2"/>
<evidence type="ECO:0008006" key="3">
    <source>
        <dbReference type="Google" id="ProtNLM"/>
    </source>
</evidence>
<comment type="caution">
    <text evidence="1">The sequence shown here is derived from an EMBL/GenBank/DDBJ whole genome shotgun (WGS) entry which is preliminary data.</text>
</comment>
<dbReference type="GO" id="GO:0035438">
    <property type="term" value="F:cyclic-di-GMP binding"/>
    <property type="evidence" value="ECO:0007669"/>
    <property type="project" value="InterPro"/>
</dbReference>
<dbReference type="RefSeq" id="WP_126832116.1">
    <property type="nucleotide sequence ID" value="NZ_PIPT01000001.1"/>
</dbReference>
<dbReference type="InterPro" id="IPR017745">
    <property type="entry name" value="BcsE"/>
</dbReference>
<proteinExistence type="predicted"/>